<comment type="caution">
    <text evidence="9">The sequence shown here is derived from an EMBL/GenBank/DDBJ whole genome shotgun (WGS) entry which is preliminary data.</text>
</comment>
<evidence type="ECO:0000256" key="3">
    <source>
        <dbReference type="ARBA" id="ARBA00022475"/>
    </source>
</evidence>
<dbReference type="GO" id="GO:0055085">
    <property type="term" value="P:transmembrane transport"/>
    <property type="evidence" value="ECO:0007669"/>
    <property type="project" value="InterPro"/>
</dbReference>
<evidence type="ECO:0000313" key="9">
    <source>
        <dbReference type="EMBL" id="EJD64731.1"/>
    </source>
</evidence>
<keyword evidence="10" id="KW-1185">Reference proteome</keyword>
<evidence type="ECO:0000256" key="4">
    <source>
        <dbReference type="ARBA" id="ARBA00022692"/>
    </source>
</evidence>
<dbReference type="RefSeq" id="WP_007148289.1">
    <property type="nucleotide sequence ID" value="NZ_AKCI01000001.1"/>
</dbReference>
<dbReference type="PROSITE" id="PS50928">
    <property type="entry name" value="ABC_TM1"/>
    <property type="match status" value="1"/>
</dbReference>
<dbReference type="InterPro" id="IPR000515">
    <property type="entry name" value="MetI-like"/>
</dbReference>
<accession>J0X038</accession>
<dbReference type="Proteomes" id="UP000006415">
    <property type="component" value="Unassembled WGS sequence"/>
</dbReference>
<feature type="transmembrane region" description="Helical" evidence="7">
    <location>
        <begin position="18"/>
        <end position="36"/>
    </location>
</feature>
<evidence type="ECO:0000256" key="5">
    <source>
        <dbReference type="ARBA" id="ARBA00022989"/>
    </source>
</evidence>
<keyword evidence="6 7" id="KW-0472">Membrane</keyword>
<reference evidence="9 10" key="1">
    <citation type="submission" date="2012-01" db="EMBL/GenBank/DDBJ databases">
        <title>The Genome Sequence of Scardovia wiggsiae F0424.</title>
        <authorList>
            <consortium name="The Broad Institute Genome Sequencing Platform"/>
            <person name="Earl A."/>
            <person name="Ward D."/>
            <person name="Feldgarden M."/>
            <person name="Gevers D."/>
            <person name="Izard J."/>
            <person name="Ganesan A."/>
            <person name="Baranova O.V."/>
            <person name="Blanton J.M."/>
            <person name="Tanner A.C."/>
            <person name="Mathney J."/>
            <person name="Dewhirst F.E."/>
            <person name="Young S.K."/>
            <person name="Zeng Q."/>
            <person name="Gargeya S."/>
            <person name="Fitzgerald M."/>
            <person name="Haas B."/>
            <person name="Abouelleil A."/>
            <person name="Alvarado L."/>
            <person name="Arachchi H.M."/>
            <person name="Berlin A."/>
            <person name="Chapman S.B."/>
            <person name="Gearin G."/>
            <person name="Goldberg J."/>
            <person name="Griggs A."/>
            <person name="Gujja S."/>
            <person name="Hansen M."/>
            <person name="Heiman D."/>
            <person name="Howarth C."/>
            <person name="Larimer J."/>
            <person name="Lui A."/>
            <person name="MacDonald P.J.P."/>
            <person name="McCowen C."/>
            <person name="Montmayeur A."/>
            <person name="Murphy C."/>
            <person name="Neiman D."/>
            <person name="Pearson M."/>
            <person name="Priest M."/>
            <person name="Roberts A."/>
            <person name="Saif S."/>
            <person name="Shea T."/>
            <person name="Sisk P."/>
            <person name="Stolte C."/>
            <person name="Sykes S."/>
            <person name="Wortman J."/>
            <person name="Nusbaum C."/>
            <person name="Birren B."/>
        </authorList>
    </citation>
    <scope>NUCLEOTIDE SEQUENCE [LARGE SCALE GENOMIC DNA]</scope>
    <source>
        <strain evidence="9 10">F0424</strain>
    </source>
</reference>
<organism evidence="9 10">
    <name type="scientific">Scardovia wiggsiae F0424</name>
    <dbReference type="NCBI Taxonomy" id="857290"/>
    <lineage>
        <taxon>Bacteria</taxon>
        <taxon>Bacillati</taxon>
        <taxon>Actinomycetota</taxon>
        <taxon>Actinomycetes</taxon>
        <taxon>Bifidobacteriales</taxon>
        <taxon>Bifidobacteriaceae</taxon>
        <taxon>Scardovia</taxon>
    </lineage>
</organism>
<feature type="domain" description="ABC transmembrane type-1" evidence="8">
    <location>
        <begin position="71"/>
        <end position="252"/>
    </location>
</feature>
<evidence type="ECO:0000259" key="8">
    <source>
        <dbReference type="PROSITE" id="PS50928"/>
    </source>
</evidence>
<dbReference type="SUPFAM" id="SSF161098">
    <property type="entry name" value="MetI-like"/>
    <property type="match status" value="1"/>
</dbReference>
<comment type="similarity">
    <text evidence="7">Belongs to the binding-protein-dependent transport system permease family.</text>
</comment>
<evidence type="ECO:0000256" key="7">
    <source>
        <dbReference type="RuleBase" id="RU363032"/>
    </source>
</evidence>
<dbReference type="EMBL" id="AGZS01000006">
    <property type="protein sequence ID" value="EJD64731.1"/>
    <property type="molecule type" value="Genomic_DNA"/>
</dbReference>
<dbReference type="InterPro" id="IPR035906">
    <property type="entry name" value="MetI-like_sf"/>
</dbReference>
<name>J0X038_9BIFI</name>
<dbReference type="Gene3D" id="1.10.3720.10">
    <property type="entry name" value="MetI-like"/>
    <property type="match status" value="1"/>
</dbReference>
<dbReference type="PANTHER" id="PTHR30151">
    <property type="entry name" value="ALKANE SULFONATE ABC TRANSPORTER-RELATED, MEMBRANE SUBUNIT"/>
    <property type="match status" value="1"/>
</dbReference>
<dbReference type="eggNOG" id="COG0600">
    <property type="taxonomic scope" value="Bacteria"/>
</dbReference>
<dbReference type="PANTHER" id="PTHR30151:SF20">
    <property type="entry name" value="ABC TRANSPORTER PERMEASE PROTEIN HI_0355-RELATED"/>
    <property type="match status" value="1"/>
</dbReference>
<keyword evidence="5 7" id="KW-1133">Transmembrane helix</keyword>
<dbReference type="Pfam" id="PF00528">
    <property type="entry name" value="BPD_transp_1"/>
    <property type="match status" value="1"/>
</dbReference>
<dbReference type="HOGENOM" id="CLU_046113_2_1_11"/>
<dbReference type="CDD" id="cd06261">
    <property type="entry name" value="TM_PBP2"/>
    <property type="match status" value="1"/>
</dbReference>
<feature type="transmembrane region" description="Helical" evidence="7">
    <location>
        <begin position="233"/>
        <end position="259"/>
    </location>
</feature>
<evidence type="ECO:0000313" key="10">
    <source>
        <dbReference type="Proteomes" id="UP000006415"/>
    </source>
</evidence>
<keyword evidence="4 7" id="KW-0812">Transmembrane</keyword>
<dbReference type="STRING" id="857290.HMPREF9156_01226"/>
<proteinExistence type="inferred from homology"/>
<evidence type="ECO:0000256" key="1">
    <source>
        <dbReference type="ARBA" id="ARBA00004651"/>
    </source>
</evidence>
<gene>
    <name evidence="9" type="ORF">HMPREF9156_01226</name>
</gene>
<feature type="transmembrane region" description="Helical" evidence="7">
    <location>
        <begin position="137"/>
        <end position="157"/>
    </location>
</feature>
<evidence type="ECO:0000256" key="6">
    <source>
        <dbReference type="ARBA" id="ARBA00023136"/>
    </source>
</evidence>
<keyword evidence="2 7" id="KW-0813">Transport</keyword>
<sequence length="268" mass="28347">MASTIKPPGKLAAKKHPLLLACIPPVTVITVLLAVWEAAVSWGSLPGRDIPSPSRILESAVLNWDSLSYAAYITASEAVAGFAIAIIAGILGGVGLYTSKILYSALFPLLAGAQALPLITIAPLFVIWFGYEPPGKAVLVAIFSIFPIAVQTCRGLMAVPQYFSDVALTCGATRSWALWHVQMRVAARQIFSGIRISATYIFITATTAEYVGARAGIGIWIQSAYVSRQSPMVFAATFVILILTGIILSIIAAVEWLALGPPGSDSID</sequence>
<comment type="subcellular location">
    <subcellularLocation>
        <location evidence="1 7">Cell membrane</location>
        <topology evidence="1 7">Multi-pass membrane protein</topology>
    </subcellularLocation>
</comment>
<evidence type="ECO:0000256" key="2">
    <source>
        <dbReference type="ARBA" id="ARBA00022448"/>
    </source>
</evidence>
<protein>
    <recommendedName>
        <fullName evidence="8">ABC transmembrane type-1 domain-containing protein</fullName>
    </recommendedName>
</protein>
<dbReference type="AlphaFoldDB" id="J0X038"/>
<feature type="transmembrane region" description="Helical" evidence="7">
    <location>
        <begin position="69"/>
        <end position="97"/>
    </location>
</feature>
<dbReference type="OrthoDB" id="7274389at2"/>
<feature type="transmembrane region" description="Helical" evidence="7">
    <location>
        <begin position="109"/>
        <end position="131"/>
    </location>
</feature>
<keyword evidence="3" id="KW-1003">Cell membrane</keyword>
<dbReference type="GO" id="GO:0005886">
    <property type="term" value="C:plasma membrane"/>
    <property type="evidence" value="ECO:0007669"/>
    <property type="project" value="UniProtKB-SubCell"/>
</dbReference>